<dbReference type="InterPro" id="IPR000182">
    <property type="entry name" value="GNAT_dom"/>
</dbReference>
<gene>
    <name evidence="3" type="ORF">IQ241_24360</name>
</gene>
<protein>
    <submittedName>
        <fullName evidence="3">GNAT family N-acetyltransferase</fullName>
    </submittedName>
</protein>
<evidence type="ECO:0000259" key="2">
    <source>
        <dbReference type="PROSITE" id="PS51186"/>
    </source>
</evidence>
<dbReference type="EMBL" id="JADEXG010000108">
    <property type="protein sequence ID" value="MBE9080383.1"/>
    <property type="molecule type" value="Genomic_DNA"/>
</dbReference>
<dbReference type="Proteomes" id="UP000636505">
    <property type="component" value="Unassembled WGS sequence"/>
</dbReference>
<name>A0A8J7ALX7_9CYAN</name>
<organism evidence="3 4">
    <name type="scientific">Vasconcelosia minhoensis LEGE 07310</name>
    <dbReference type="NCBI Taxonomy" id="915328"/>
    <lineage>
        <taxon>Bacteria</taxon>
        <taxon>Bacillati</taxon>
        <taxon>Cyanobacteriota</taxon>
        <taxon>Cyanophyceae</taxon>
        <taxon>Nodosilineales</taxon>
        <taxon>Cymatolegaceae</taxon>
        <taxon>Vasconcelosia</taxon>
        <taxon>Vasconcelosia minhoensis</taxon>
    </lineage>
</organism>
<keyword evidence="1" id="KW-0808">Transferase</keyword>
<evidence type="ECO:0000256" key="1">
    <source>
        <dbReference type="ARBA" id="ARBA00022679"/>
    </source>
</evidence>
<accession>A0A8J7ALX7</accession>
<dbReference type="InterPro" id="IPR016181">
    <property type="entry name" value="Acyl_CoA_acyltransferase"/>
</dbReference>
<dbReference type="SUPFAM" id="SSF55729">
    <property type="entry name" value="Acyl-CoA N-acyltransferases (Nat)"/>
    <property type="match status" value="1"/>
</dbReference>
<dbReference type="CDD" id="cd04301">
    <property type="entry name" value="NAT_SF"/>
    <property type="match status" value="1"/>
</dbReference>
<dbReference type="PROSITE" id="PS51186">
    <property type="entry name" value="GNAT"/>
    <property type="match status" value="1"/>
</dbReference>
<dbReference type="Pfam" id="PF00583">
    <property type="entry name" value="Acetyltransf_1"/>
    <property type="match status" value="1"/>
</dbReference>
<dbReference type="PANTHER" id="PTHR13947">
    <property type="entry name" value="GNAT FAMILY N-ACETYLTRANSFERASE"/>
    <property type="match status" value="1"/>
</dbReference>
<dbReference type="Gene3D" id="3.40.630.30">
    <property type="match status" value="1"/>
</dbReference>
<dbReference type="GO" id="GO:0008080">
    <property type="term" value="F:N-acetyltransferase activity"/>
    <property type="evidence" value="ECO:0007669"/>
    <property type="project" value="InterPro"/>
</dbReference>
<keyword evidence="4" id="KW-1185">Reference proteome</keyword>
<comment type="caution">
    <text evidence="3">The sequence shown here is derived from an EMBL/GenBank/DDBJ whole genome shotgun (WGS) entry which is preliminary data.</text>
</comment>
<dbReference type="PANTHER" id="PTHR13947:SF37">
    <property type="entry name" value="LD18367P"/>
    <property type="match status" value="1"/>
</dbReference>
<dbReference type="RefSeq" id="WP_193912264.1">
    <property type="nucleotide sequence ID" value="NZ_JADEXG010000108.1"/>
</dbReference>
<proteinExistence type="predicted"/>
<feature type="domain" description="N-acetyltransferase" evidence="2">
    <location>
        <begin position="3"/>
        <end position="151"/>
    </location>
</feature>
<dbReference type="AlphaFoldDB" id="A0A8J7ALX7"/>
<sequence length="152" mass="16922">MSLVIRRAEPSDGEKVQRFVFEITRSYGLEPDPEGIDSDVMNYGEANDCSVQQWVAEVSKVVVGSIALIGGENNVAHLATFFVDLRFQGQGIGRALLEHAVTVAQSEGYVQVELETRKNYKKAIHLYESMGWVRVYSLPNSNGMDMTYSLSL</sequence>
<reference evidence="3" key="1">
    <citation type="submission" date="2020-10" db="EMBL/GenBank/DDBJ databases">
        <authorList>
            <person name="Castelo-Branco R."/>
            <person name="Eusebio N."/>
            <person name="Adriana R."/>
            <person name="Vieira A."/>
            <person name="Brugerolle De Fraissinette N."/>
            <person name="Rezende De Castro R."/>
            <person name="Schneider M.P."/>
            <person name="Vasconcelos V."/>
            <person name="Leao P.N."/>
        </authorList>
    </citation>
    <scope>NUCLEOTIDE SEQUENCE</scope>
    <source>
        <strain evidence="3">LEGE 07310</strain>
    </source>
</reference>
<evidence type="ECO:0000313" key="4">
    <source>
        <dbReference type="Proteomes" id="UP000636505"/>
    </source>
</evidence>
<evidence type="ECO:0000313" key="3">
    <source>
        <dbReference type="EMBL" id="MBE9080383.1"/>
    </source>
</evidence>
<dbReference type="InterPro" id="IPR050769">
    <property type="entry name" value="NAT_camello-type"/>
</dbReference>